<comment type="caution">
    <text evidence="2">The sequence shown here is derived from an EMBL/GenBank/DDBJ whole genome shotgun (WGS) entry which is preliminary data.</text>
</comment>
<dbReference type="Gramene" id="PHT81490">
    <property type="protein sequence ID" value="PHT81490"/>
    <property type="gene ID" value="T459_14505"/>
</dbReference>
<organism evidence="2 3">
    <name type="scientific">Capsicum annuum</name>
    <name type="common">Capsicum pepper</name>
    <dbReference type="NCBI Taxonomy" id="4072"/>
    <lineage>
        <taxon>Eukaryota</taxon>
        <taxon>Viridiplantae</taxon>
        <taxon>Streptophyta</taxon>
        <taxon>Embryophyta</taxon>
        <taxon>Tracheophyta</taxon>
        <taxon>Spermatophyta</taxon>
        <taxon>Magnoliopsida</taxon>
        <taxon>eudicotyledons</taxon>
        <taxon>Gunneridae</taxon>
        <taxon>Pentapetalae</taxon>
        <taxon>asterids</taxon>
        <taxon>lamiids</taxon>
        <taxon>Solanales</taxon>
        <taxon>Solanaceae</taxon>
        <taxon>Solanoideae</taxon>
        <taxon>Capsiceae</taxon>
        <taxon>Capsicum</taxon>
    </lineage>
</organism>
<dbReference type="STRING" id="4072.A0A2G2ZHM2"/>
<name>A0A2G2ZHM2_CAPAN</name>
<protein>
    <submittedName>
        <fullName evidence="2">Uncharacterized protein</fullName>
    </submittedName>
</protein>
<reference evidence="2 3" key="1">
    <citation type="journal article" date="2014" name="Nat. Genet.">
        <title>Genome sequence of the hot pepper provides insights into the evolution of pungency in Capsicum species.</title>
        <authorList>
            <person name="Kim S."/>
            <person name="Park M."/>
            <person name="Yeom S.I."/>
            <person name="Kim Y.M."/>
            <person name="Lee J.M."/>
            <person name="Lee H.A."/>
            <person name="Seo E."/>
            <person name="Choi J."/>
            <person name="Cheong K."/>
            <person name="Kim K.T."/>
            <person name="Jung K."/>
            <person name="Lee G.W."/>
            <person name="Oh S.K."/>
            <person name="Bae C."/>
            <person name="Kim S.B."/>
            <person name="Lee H.Y."/>
            <person name="Kim S.Y."/>
            <person name="Kim M.S."/>
            <person name="Kang B.C."/>
            <person name="Jo Y.D."/>
            <person name="Yang H.B."/>
            <person name="Jeong H.J."/>
            <person name="Kang W.H."/>
            <person name="Kwon J.K."/>
            <person name="Shin C."/>
            <person name="Lim J.Y."/>
            <person name="Park J.H."/>
            <person name="Huh J.H."/>
            <person name="Kim J.S."/>
            <person name="Kim B.D."/>
            <person name="Cohen O."/>
            <person name="Paran I."/>
            <person name="Suh M.C."/>
            <person name="Lee S.B."/>
            <person name="Kim Y.K."/>
            <person name="Shin Y."/>
            <person name="Noh S.J."/>
            <person name="Park J."/>
            <person name="Seo Y.S."/>
            <person name="Kwon S.Y."/>
            <person name="Kim H.A."/>
            <person name="Park J.M."/>
            <person name="Kim H.J."/>
            <person name="Choi S.B."/>
            <person name="Bosland P.W."/>
            <person name="Reeves G."/>
            <person name="Jo S.H."/>
            <person name="Lee B.W."/>
            <person name="Cho H.T."/>
            <person name="Choi H.S."/>
            <person name="Lee M.S."/>
            <person name="Yu Y."/>
            <person name="Do Choi Y."/>
            <person name="Park B.S."/>
            <person name="van Deynze A."/>
            <person name="Ashrafi H."/>
            <person name="Hill T."/>
            <person name="Kim W.T."/>
            <person name="Pai H.S."/>
            <person name="Ahn H.K."/>
            <person name="Yeam I."/>
            <person name="Giovannoni J.J."/>
            <person name="Rose J.K."/>
            <person name="Sorensen I."/>
            <person name="Lee S.J."/>
            <person name="Kim R.W."/>
            <person name="Choi I.Y."/>
            <person name="Choi B.S."/>
            <person name="Lim J.S."/>
            <person name="Lee Y.H."/>
            <person name="Choi D."/>
        </authorList>
    </citation>
    <scope>NUCLEOTIDE SEQUENCE [LARGE SCALE GENOMIC DNA]</scope>
    <source>
        <strain evidence="3">cv. CM334</strain>
    </source>
</reference>
<gene>
    <name evidence="2" type="ORF">T459_14505</name>
</gene>
<accession>A0A2G2ZHM2</accession>
<dbReference type="Proteomes" id="UP000222542">
    <property type="component" value="Unassembled WGS sequence"/>
</dbReference>
<feature type="compositionally biased region" description="Polar residues" evidence="1">
    <location>
        <begin position="112"/>
        <end position="122"/>
    </location>
</feature>
<evidence type="ECO:0000313" key="2">
    <source>
        <dbReference type="EMBL" id="PHT81490.1"/>
    </source>
</evidence>
<feature type="compositionally biased region" description="Polar residues" evidence="1">
    <location>
        <begin position="72"/>
        <end position="81"/>
    </location>
</feature>
<evidence type="ECO:0000313" key="3">
    <source>
        <dbReference type="Proteomes" id="UP000222542"/>
    </source>
</evidence>
<proteinExistence type="predicted"/>
<dbReference type="AlphaFoldDB" id="A0A2G2ZHM2"/>
<keyword evidence="3" id="KW-1185">Reference proteome</keyword>
<feature type="region of interest" description="Disordered" evidence="1">
    <location>
        <begin position="63"/>
        <end position="139"/>
    </location>
</feature>
<sequence length="158" mass="17810">MISSHLSHPWWIKLRSSVMESDPKEALEEESNIEIIDDSVLSQRDPRITEDENIERALTVKVSRKLAKTERNNSPQTQQAKSGRKDNNSQIKGSKGSANKSKEPKKDPSKVTYKNVNGNSKNMKVHLKSLSDSSEKGDEKFVKKVEKAEFLDEISISA</sequence>
<feature type="compositionally biased region" description="Basic and acidic residues" evidence="1">
    <location>
        <begin position="100"/>
        <end position="109"/>
    </location>
</feature>
<dbReference type="EMBL" id="AYRZ02000005">
    <property type="protein sequence ID" value="PHT81490.1"/>
    <property type="molecule type" value="Genomic_DNA"/>
</dbReference>
<feature type="compositionally biased region" description="Polar residues" evidence="1">
    <location>
        <begin position="88"/>
        <end position="99"/>
    </location>
</feature>
<reference evidence="2 3" key="2">
    <citation type="journal article" date="2017" name="Genome Biol.">
        <title>New reference genome sequences of hot pepper reveal the massive evolution of plant disease-resistance genes by retroduplication.</title>
        <authorList>
            <person name="Kim S."/>
            <person name="Park J."/>
            <person name="Yeom S.I."/>
            <person name="Kim Y.M."/>
            <person name="Seo E."/>
            <person name="Kim K.T."/>
            <person name="Kim M.S."/>
            <person name="Lee J.M."/>
            <person name="Cheong K."/>
            <person name="Shin H.S."/>
            <person name="Kim S.B."/>
            <person name="Han K."/>
            <person name="Lee J."/>
            <person name="Park M."/>
            <person name="Lee H.A."/>
            <person name="Lee H.Y."/>
            <person name="Lee Y."/>
            <person name="Oh S."/>
            <person name="Lee J.H."/>
            <person name="Choi E."/>
            <person name="Choi E."/>
            <person name="Lee S.E."/>
            <person name="Jeon J."/>
            <person name="Kim H."/>
            <person name="Choi G."/>
            <person name="Song H."/>
            <person name="Lee J."/>
            <person name="Lee S.C."/>
            <person name="Kwon J.K."/>
            <person name="Lee H.Y."/>
            <person name="Koo N."/>
            <person name="Hong Y."/>
            <person name="Kim R.W."/>
            <person name="Kang W.H."/>
            <person name="Huh J.H."/>
            <person name="Kang B.C."/>
            <person name="Yang T.J."/>
            <person name="Lee Y.H."/>
            <person name="Bennetzen J.L."/>
            <person name="Choi D."/>
        </authorList>
    </citation>
    <scope>NUCLEOTIDE SEQUENCE [LARGE SCALE GENOMIC DNA]</scope>
    <source>
        <strain evidence="3">cv. CM334</strain>
    </source>
</reference>
<evidence type="ECO:0000256" key="1">
    <source>
        <dbReference type="SAM" id="MobiDB-lite"/>
    </source>
</evidence>